<comment type="caution">
    <text evidence="2">The sequence shown here is derived from an EMBL/GenBank/DDBJ whole genome shotgun (WGS) entry which is preliminary data.</text>
</comment>
<dbReference type="Pfam" id="PF00005">
    <property type="entry name" value="ABC_tran"/>
    <property type="match status" value="1"/>
</dbReference>
<protein>
    <recommendedName>
        <fullName evidence="1">ABC transporter domain-containing protein</fullName>
    </recommendedName>
</protein>
<evidence type="ECO:0000313" key="2">
    <source>
        <dbReference type="EMBL" id="GAI50207.1"/>
    </source>
</evidence>
<dbReference type="AlphaFoldDB" id="X1P1N4"/>
<dbReference type="GO" id="GO:0016887">
    <property type="term" value="F:ATP hydrolysis activity"/>
    <property type="evidence" value="ECO:0007669"/>
    <property type="project" value="InterPro"/>
</dbReference>
<dbReference type="Gene3D" id="3.40.50.300">
    <property type="entry name" value="P-loop containing nucleotide triphosphate hydrolases"/>
    <property type="match status" value="1"/>
</dbReference>
<name>X1P1N4_9ZZZZ</name>
<gene>
    <name evidence="2" type="ORF">S06H3_52548</name>
</gene>
<reference evidence="2" key="1">
    <citation type="journal article" date="2014" name="Front. Microbiol.">
        <title>High frequency of phylogenetically diverse reductive dehalogenase-homologous genes in deep subseafloor sedimentary metagenomes.</title>
        <authorList>
            <person name="Kawai M."/>
            <person name="Futagami T."/>
            <person name="Toyoda A."/>
            <person name="Takaki Y."/>
            <person name="Nishi S."/>
            <person name="Hori S."/>
            <person name="Arai W."/>
            <person name="Tsubouchi T."/>
            <person name="Morono Y."/>
            <person name="Uchiyama I."/>
            <person name="Ito T."/>
            <person name="Fujiyama A."/>
            <person name="Inagaki F."/>
            <person name="Takami H."/>
        </authorList>
    </citation>
    <scope>NUCLEOTIDE SEQUENCE</scope>
    <source>
        <strain evidence="2">Expedition CK06-06</strain>
    </source>
</reference>
<dbReference type="InterPro" id="IPR003439">
    <property type="entry name" value="ABC_transporter-like_ATP-bd"/>
</dbReference>
<feature type="domain" description="ABC transporter" evidence="1">
    <location>
        <begin position="1"/>
        <end position="28"/>
    </location>
</feature>
<evidence type="ECO:0000259" key="1">
    <source>
        <dbReference type="Pfam" id="PF00005"/>
    </source>
</evidence>
<proteinExistence type="predicted"/>
<dbReference type="InterPro" id="IPR027417">
    <property type="entry name" value="P-loop_NTPase"/>
</dbReference>
<sequence>GHTGCGKTTLIQHFNGLLTPTSGKIYVEEVE</sequence>
<dbReference type="SUPFAM" id="SSF52540">
    <property type="entry name" value="P-loop containing nucleoside triphosphate hydrolases"/>
    <property type="match status" value="1"/>
</dbReference>
<organism evidence="2">
    <name type="scientific">marine sediment metagenome</name>
    <dbReference type="NCBI Taxonomy" id="412755"/>
    <lineage>
        <taxon>unclassified sequences</taxon>
        <taxon>metagenomes</taxon>
        <taxon>ecological metagenomes</taxon>
    </lineage>
</organism>
<feature type="non-terminal residue" evidence="2">
    <location>
        <position position="1"/>
    </location>
</feature>
<dbReference type="EMBL" id="BARV01033432">
    <property type="protein sequence ID" value="GAI50207.1"/>
    <property type="molecule type" value="Genomic_DNA"/>
</dbReference>
<dbReference type="GO" id="GO:0005524">
    <property type="term" value="F:ATP binding"/>
    <property type="evidence" value="ECO:0007669"/>
    <property type="project" value="InterPro"/>
</dbReference>
<accession>X1P1N4</accession>